<dbReference type="AlphaFoldDB" id="A0A2T5UCV2"/>
<name>A0A2T5UCV2_9SPHN</name>
<evidence type="ECO:0000313" key="1">
    <source>
        <dbReference type="EMBL" id="PTW49339.1"/>
    </source>
</evidence>
<protein>
    <submittedName>
        <fullName evidence="1">Uncharacterized protein</fullName>
    </submittedName>
</protein>
<proteinExistence type="predicted"/>
<dbReference type="EMBL" id="QAYE01000001">
    <property type="protein sequence ID" value="PTW49339.1"/>
    <property type="molecule type" value="Genomic_DNA"/>
</dbReference>
<comment type="caution">
    <text evidence="1">The sequence shown here is derived from an EMBL/GenBank/DDBJ whole genome shotgun (WGS) entry which is preliminary data.</text>
</comment>
<reference evidence="1 2" key="1">
    <citation type="submission" date="2018-04" db="EMBL/GenBank/DDBJ databases">
        <title>Genomic Encyclopedia of Type Strains, Phase III (KMG-III): the genomes of soil and plant-associated and newly described type strains.</title>
        <authorList>
            <person name="Whitman W."/>
        </authorList>
    </citation>
    <scope>NUCLEOTIDE SEQUENCE [LARGE SCALE GENOMIC DNA]</scope>
    <source>
        <strain evidence="1 2">MA-olki</strain>
    </source>
</reference>
<gene>
    <name evidence="1" type="ORF">C8J25_101847</name>
</gene>
<organism evidence="1 2">
    <name type="scientific">Sphingomonas faeni</name>
    <dbReference type="NCBI Taxonomy" id="185950"/>
    <lineage>
        <taxon>Bacteria</taxon>
        <taxon>Pseudomonadati</taxon>
        <taxon>Pseudomonadota</taxon>
        <taxon>Alphaproteobacteria</taxon>
        <taxon>Sphingomonadales</taxon>
        <taxon>Sphingomonadaceae</taxon>
        <taxon>Sphingomonas</taxon>
    </lineage>
</organism>
<evidence type="ECO:0000313" key="2">
    <source>
        <dbReference type="Proteomes" id="UP000244013"/>
    </source>
</evidence>
<dbReference type="RefSeq" id="WP_146173282.1">
    <property type="nucleotide sequence ID" value="NZ_QAYE01000001.1"/>
</dbReference>
<sequence length="89" mass="10048">MNTTMNRLGEAFVTLASKAKDFVEGSAHGMAERMALRPYLFDYKRRFPTAKFPMYDDDRSGRVVFEDATVQADFLAFVANPTSSKKEGK</sequence>
<accession>A0A2T5UCV2</accession>
<dbReference type="GeneID" id="91007992"/>
<dbReference type="Proteomes" id="UP000244013">
    <property type="component" value="Unassembled WGS sequence"/>
</dbReference>